<feature type="region of interest" description="Disordered" evidence="1">
    <location>
        <begin position="148"/>
        <end position="180"/>
    </location>
</feature>
<proteinExistence type="predicted"/>
<dbReference type="Proteomes" id="UP000276834">
    <property type="component" value="Unassembled WGS sequence"/>
</dbReference>
<gene>
    <name evidence="3" type="ORF">DV515_00016594</name>
</gene>
<feature type="region of interest" description="Disordered" evidence="1">
    <location>
        <begin position="213"/>
        <end position="245"/>
    </location>
</feature>
<feature type="region of interest" description="Disordered" evidence="1">
    <location>
        <begin position="58"/>
        <end position="90"/>
    </location>
</feature>
<dbReference type="EMBL" id="QUSF01000363">
    <property type="protein sequence ID" value="RLV82488.1"/>
    <property type="molecule type" value="Genomic_DNA"/>
</dbReference>
<evidence type="ECO:0000256" key="1">
    <source>
        <dbReference type="SAM" id="MobiDB-lite"/>
    </source>
</evidence>
<organism evidence="3 4">
    <name type="scientific">Chloebia gouldiae</name>
    <name type="common">Gouldian finch</name>
    <name type="synonym">Erythrura gouldiae</name>
    <dbReference type="NCBI Taxonomy" id="44316"/>
    <lineage>
        <taxon>Eukaryota</taxon>
        <taxon>Metazoa</taxon>
        <taxon>Chordata</taxon>
        <taxon>Craniata</taxon>
        <taxon>Vertebrata</taxon>
        <taxon>Euteleostomi</taxon>
        <taxon>Archelosauria</taxon>
        <taxon>Archosauria</taxon>
        <taxon>Dinosauria</taxon>
        <taxon>Saurischia</taxon>
        <taxon>Theropoda</taxon>
        <taxon>Coelurosauria</taxon>
        <taxon>Aves</taxon>
        <taxon>Neognathae</taxon>
        <taxon>Neoaves</taxon>
        <taxon>Telluraves</taxon>
        <taxon>Australaves</taxon>
        <taxon>Passeriformes</taxon>
        <taxon>Passeroidea</taxon>
        <taxon>Passeridae</taxon>
        <taxon>Chloebia</taxon>
    </lineage>
</organism>
<evidence type="ECO:0000313" key="3">
    <source>
        <dbReference type="EMBL" id="RLV82488.1"/>
    </source>
</evidence>
<name>A0A3L8RSC5_CHLGU</name>
<feature type="compositionally biased region" description="Pro residues" evidence="1">
    <location>
        <begin position="150"/>
        <end position="163"/>
    </location>
</feature>
<keyword evidence="2" id="KW-0732">Signal</keyword>
<feature type="region of interest" description="Disordered" evidence="1">
    <location>
        <begin position="267"/>
        <end position="324"/>
    </location>
</feature>
<evidence type="ECO:0000256" key="2">
    <source>
        <dbReference type="SAM" id="SignalP"/>
    </source>
</evidence>
<protein>
    <submittedName>
        <fullName evidence="3">Uncharacterized protein</fullName>
    </submittedName>
</protein>
<feature type="signal peptide" evidence="2">
    <location>
        <begin position="1"/>
        <end position="35"/>
    </location>
</feature>
<evidence type="ECO:0000313" key="4">
    <source>
        <dbReference type="Proteomes" id="UP000276834"/>
    </source>
</evidence>
<accession>A0A3L8RSC5</accession>
<sequence length="324" mass="32974">MAQVVQMARVAQMALPARLACLLAQLAMLAALARGAARGGCWSRGGGHRVPRVTQGCHPLVTGDRGVPSVPSGIAGSRGKSRPWSLRDAGTAVGTPRIPFPSRFGAWWHRGGGPSGGGCGLVSLSPHGTAGSWLGTFPMDVGWAPAWATPGPPPGHPRLPPRPTLGGTASPALGTRQALSPGVGGLGAGCPHPTGTEAGVWQCHLCVPRAAGAPRGARQGWHGRAALESPGGAGPGHGRRRVDPVVQHRPPWRCRCPAELRAQPVPAGCPALRPARGHRGAQRRPGAGPGARGQPRWRPPLPAPPAGTGHGLRQLPAAIPVPAG</sequence>
<feature type="chain" id="PRO_5018205773" evidence="2">
    <location>
        <begin position="36"/>
        <end position="324"/>
    </location>
</feature>
<dbReference type="AlphaFoldDB" id="A0A3L8RSC5"/>
<comment type="caution">
    <text evidence="3">The sequence shown here is derived from an EMBL/GenBank/DDBJ whole genome shotgun (WGS) entry which is preliminary data.</text>
</comment>
<keyword evidence="4" id="KW-1185">Reference proteome</keyword>
<reference evidence="3 4" key="1">
    <citation type="journal article" date="2018" name="Proc. R. Soc. B">
        <title>A non-coding region near Follistatin controls head colour polymorphism in the Gouldian finch.</title>
        <authorList>
            <person name="Toomey M.B."/>
            <person name="Marques C.I."/>
            <person name="Andrade P."/>
            <person name="Araujo P.M."/>
            <person name="Sabatino S."/>
            <person name="Gazda M.A."/>
            <person name="Afonso S."/>
            <person name="Lopes R.J."/>
            <person name="Corbo J.C."/>
            <person name="Carneiro M."/>
        </authorList>
    </citation>
    <scope>NUCLEOTIDE SEQUENCE [LARGE SCALE GENOMIC DNA]</scope>
    <source>
        <strain evidence="3">Red01</strain>
        <tissue evidence="3">Muscle</tissue>
    </source>
</reference>